<keyword evidence="1" id="KW-1133">Transmembrane helix</keyword>
<organism evidence="2 3">
    <name type="scientific">Pinibacter soli</name>
    <dbReference type="NCBI Taxonomy" id="3044211"/>
    <lineage>
        <taxon>Bacteria</taxon>
        <taxon>Pseudomonadati</taxon>
        <taxon>Bacteroidota</taxon>
        <taxon>Chitinophagia</taxon>
        <taxon>Chitinophagales</taxon>
        <taxon>Chitinophagaceae</taxon>
        <taxon>Pinibacter</taxon>
    </lineage>
</organism>
<sequence length="105" mass="12238">MEALKKISLFLKQDERQKLLAQIALIVATLASVLQFIYIRQNSYTLDSVIIPKTMIWEVNKQHIFFAFILTIGNLCGLILFFLQRYLWTVAVILISLIAIRYVYV</sequence>
<feature type="transmembrane region" description="Helical" evidence="1">
    <location>
        <begin position="20"/>
        <end position="39"/>
    </location>
</feature>
<dbReference type="EMBL" id="JASBRG010000003">
    <property type="protein sequence ID" value="MDI3319287.1"/>
    <property type="molecule type" value="Genomic_DNA"/>
</dbReference>
<dbReference type="Proteomes" id="UP001226434">
    <property type="component" value="Unassembled WGS sequence"/>
</dbReference>
<reference evidence="2 3" key="1">
    <citation type="submission" date="2023-05" db="EMBL/GenBank/DDBJ databases">
        <title>Genome sequence of Pinibacter sp. MAH-24.</title>
        <authorList>
            <person name="Huq M.A."/>
        </authorList>
    </citation>
    <scope>NUCLEOTIDE SEQUENCE [LARGE SCALE GENOMIC DNA]</scope>
    <source>
        <strain evidence="2 3">MAH-24</strain>
    </source>
</reference>
<keyword evidence="1" id="KW-0812">Transmembrane</keyword>
<evidence type="ECO:0000313" key="3">
    <source>
        <dbReference type="Proteomes" id="UP001226434"/>
    </source>
</evidence>
<feature type="transmembrane region" description="Helical" evidence="1">
    <location>
        <begin position="63"/>
        <end position="81"/>
    </location>
</feature>
<name>A0ABT6R9P8_9BACT</name>
<gene>
    <name evidence="2" type="ORF">QJ048_05855</name>
</gene>
<accession>A0ABT6R9P8</accession>
<feature type="transmembrane region" description="Helical" evidence="1">
    <location>
        <begin position="86"/>
        <end position="104"/>
    </location>
</feature>
<protein>
    <submittedName>
        <fullName evidence="2">Uncharacterized protein</fullName>
    </submittedName>
</protein>
<evidence type="ECO:0000256" key="1">
    <source>
        <dbReference type="SAM" id="Phobius"/>
    </source>
</evidence>
<comment type="caution">
    <text evidence="2">The sequence shown here is derived from an EMBL/GenBank/DDBJ whole genome shotgun (WGS) entry which is preliminary data.</text>
</comment>
<keyword evidence="3" id="KW-1185">Reference proteome</keyword>
<keyword evidence="1" id="KW-0472">Membrane</keyword>
<evidence type="ECO:0000313" key="2">
    <source>
        <dbReference type="EMBL" id="MDI3319287.1"/>
    </source>
</evidence>
<proteinExistence type="predicted"/>
<dbReference type="RefSeq" id="WP_282333401.1">
    <property type="nucleotide sequence ID" value="NZ_JASBRG010000003.1"/>
</dbReference>